<keyword evidence="2" id="KW-1185">Reference proteome</keyword>
<evidence type="ECO:0000313" key="1">
    <source>
        <dbReference type="EMBL" id="RKD72938.1"/>
    </source>
</evidence>
<comment type="caution">
    <text evidence="1">The sequence shown here is derived from an EMBL/GenBank/DDBJ whole genome shotgun (WGS) entry which is preliminary data.</text>
</comment>
<evidence type="ECO:0000313" key="2">
    <source>
        <dbReference type="Proteomes" id="UP000285120"/>
    </source>
</evidence>
<organism evidence="1 2">
    <name type="scientific">Sinobaca qinghaiensis</name>
    <dbReference type="NCBI Taxonomy" id="342944"/>
    <lineage>
        <taxon>Bacteria</taxon>
        <taxon>Bacillati</taxon>
        <taxon>Bacillota</taxon>
        <taxon>Bacilli</taxon>
        <taxon>Bacillales</taxon>
        <taxon>Sporolactobacillaceae</taxon>
        <taxon>Sinobaca</taxon>
    </lineage>
</organism>
<dbReference type="Proteomes" id="UP000285120">
    <property type="component" value="Unassembled WGS sequence"/>
</dbReference>
<dbReference type="RefSeq" id="WP_120193328.1">
    <property type="nucleotide sequence ID" value="NZ_RAPK01000009.1"/>
</dbReference>
<gene>
    <name evidence="1" type="ORF">ATL39_2135</name>
</gene>
<proteinExistence type="predicted"/>
<accession>A0A419V361</accession>
<sequence>MEEMYNQVQEYLNMDDEIPFKEFRAYYQNVISHFDENAEQFSEDELWKGLFVAESIMSNAENRAKEERNSSQAKKYRKMADRTTMYAQHFTKRINQLGYGEEAIRERFEAMLEEGSKKEDS</sequence>
<reference evidence="1 2" key="1">
    <citation type="submission" date="2018-09" db="EMBL/GenBank/DDBJ databases">
        <title>Genomic Encyclopedia of Archaeal and Bacterial Type Strains, Phase II (KMG-II): from individual species to whole genera.</title>
        <authorList>
            <person name="Goeker M."/>
        </authorList>
    </citation>
    <scope>NUCLEOTIDE SEQUENCE [LARGE SCALE GENOMIC DNA]</scope>
    <source>
        <strain evidence="1 2">DSM 17008</strain>
    </source>
</reference>
<dbReference type="AlphaFoldDB" id="A0A419V361"/>
<protein>
    <submittedName>
        <fullName evidence="1">Uncharacterized protein</fullName>
    </submittedName>
</protein>
<dbReference type="OrthoDB" id="1787088at2"/>
<dbReference type="EMBL" id="RAPK01000009">
    <property type="protein sequence ID" value="RKD72938.1"/>
    <property type="molecule type" value="Genomic_DNA"/>
</dbReference>
<name>A0A419V361_9BACL</name>